<dbReference type="InterPro" id="IPR036945">
    <property type="entry name" value="DAGK_sf"/>
</dbReference>
<proteinExistence type="inferred from homology"/>
<evidence type="ECO:0000256" key="4">
    <source>
        <dbReference type="ARBA" id="ARBA00022516"/>
    </source>
</evidence>
<accession>A0ABS6GKI9</accession>
<comment type="caution">
    <text evidence="16">The sequence shown here is derived from an EMBL/GenBank/DDBJ whole genome shotgun (WGS) entry which is preliminary data.</text>
</comment>
<evidence type="ECO:0000256" key="14">
    <source>
        <dbReference type="ARBA" id="ARBA00023264"/>
    </source>
</evidence>
<evidence type="ECO:0000256" key="2">
    <source>
        <dbReference type="ARBA" id="ARBA00005967"/>
    </source>
</evidence>
<feature type="transmembrane region" description="Helical" evidence="15">
    <location>
        <begin position="94"/>
        <end position="115"/>
    </location>
</feature>
<keyword evidence="13" id="KW-0594">Phospholipid biosynthesis</keyword>
<evidence type="ECO:0000256" key="1">
    <source>
        <dbReference type="ARBA" id="ARBA00004651"/>
    </source>
</evidence>
<keyword evidence="10 15" id="KW-1133">Transmembrane helix</keyword>
<dbReference type="InterPro" id="IPR033717">
    <property type="entry name" value="UDPK"/>
</dbReference>
<dbReference type="PANTHER" id="PTHR34299:SF1">
    <property type="entry name" value="DIACYLGLYCEROL KINASE"/>
    <property type="match status" value="1"/>
</dbReference>
<dbReference type="RefSeq" id="WP_144160267.1">
    <property type="nucleotide sequence ID" value="NZ_CAUPKR010000001.1"/>
</dbReference>
<evidence type="ECO:0000256" key="9">
    <source>
        <dbReference type="ARBA" id="ARBA00022840"/>
    </source>
</evidence>
<evidence type="ECO:0000256" key="7">
    <source>
        <dbReference type="ARBA" id="ARBA00022741"/>
    </source>
</evidence>
<reference evidence="16 17" key="1">
    <citation type="journal article" date="2011" name="Int. J. Syst. Evol. Microbiol.">
        <title>Allobacillus halotolerans gen. nov., sp. nov. isolated from shrimp paste.</title>
        <authorList>
            <person name="Sheu S.Y."/>
            <person name="Arun A.B."/>
            <person name="Jiang S.R."/>
            <person name="Young C.C."/>
            <person name="Chen W.M."/>
        </authorList>
    </citation>
    <scope>NUCLEOTIDE SEQUENCE [LARGE SCALE GENOMIC DNA]</scope>
    <source>
        <strain evidence="16 17">LMG 24826</strain>
    </source>
</reference>
<keyword evidence="17" id="KW-1185">Reference proteome</keyword>
<comment type="similarity">
    <text evidence="2">Belongs to the bacterial diacylglycerol kinase family.</text>
</comment>
<evidence type="ECO:0000256" key="13">
    <source>
        <dbReference type="ARBA" id="ARBA00023209"/>
    </source>
</evidence>
<evidence type="ECO:0000256" key="12">
    <source>
        <dbReference type="ARBA" id="ARBA00023136"/>
    </source>
</evidence>
<sequence length="126" mass="14238">MKNKKNRDRIGLGYAVTGVITSLKTEFNMRIHVIIMFVVIFSGFLFRISVFEWLFVILAIGFVLAFELMNTVVELLTDVLFKEEHESAKNIKDISAAAVLVAAIFAAMVGIIIFFPKVIEFMNALF</sequence>
<keyword evidence="3" id="KW-1003">Cell membrane</keyword>
<feature type="transmembrane region" description="Helical" evidence="15">
    <location>
        <begin position="31"/>
        <end position="48"/>
    </location>
</feature>
<dbReference type="CDD" id="cd14265">
    <property type="entry name" value="UDPK_IM_like"/>
    <property type="match status" value="1"/>
</dbReference>
<dbReference type="Pfam" id="PF01219">
    <property type="entry name" value="DAGK_prokar"/>
    <property type="match status" value="1"/>
</dbReference>
<evidence type="ECO:0000256" key="15">
    <source>
        <dbReference type="SAM" id="Phobius"/>
    </source>
</evidence>
<evidence type="ECO:0000256" key="6">
    <source>
        <dbReference type="ARBA" id="ARBA00022692"/>
    </source>
</evidence>
<evidence type="ECO:0000256" key="11">
    <source>
        <dbReference type="ARBA" id="ARBA00023098"/>
    </source>
</evidence>
<evidence type="ECO:0000313" key="17">
    <source>
        <dbReference type="Proteomes" id="UP000812672"/>
    </source>
</evidence>
<evidence type="ECO:0000256" key="5">
    <source>
        <dbReference type="ARBA" id="ARBA00022679"/>
    </source>
</evidence>
<keyword evidence="12 15" id="KW-0472">Membrane</keyword>
<protein>
    <submittedName>
        <fullName evidence="16">Diacylglycerol kinase family protein</fullName>
    </submittedName>
</protein>
<keyword evidence="14" id="KW-1208">Phospholipid metabolism</keyword>
<comment type="subcellular location">
    <subcellularLocation>
        <location evidence="1">Cell membrane</location>
        <topology evidence="1">Multi-pass membrane protein</topology>
    </subcellularLocation>
</comment>
<feature type="transmembrane region" description="Helical" evidence="15">
    <location>
        <begin position="54"/>
        <end position="73"/>
    </location>
</feature>
<keyword evidence="11" id="KW-0443">Lipid metabolism</keyword>
<dbReference type="EMBL" id="JAHLZF010000001">
    <property type="protein sequence ID" value="MBU6079696.1"/>
    <property type="molecule type" value="Genomic_DNA"/>
</dbReference>
<name>A0ABS6GKI9_9BACI</name>
<keyword evidence="9" id="KW-0067">ATP-binding</keyword>
<evidence type="ECO:0000256" key="10">
    <source>
        <dbReference type="ARBA" id="ARBA00022989"/>
    </source>
</evidence>
<keyword evidence="7" id="KW-0547">Nucleotide-binding</keyword>
<dbReference type="Gene3D" id="1.10.287.3610">
    <property type="match status" value="1"/>
</dbReference>
<organism evidence="16 17">
    <name type="scientific">Allobacillus halotolerans</name>
    <dbReference type="NCBI Taxonomy" id="570278"/>
    <lineage>
        <taxon>Bacteria</taxon>
        <taxon>Bacillati</taxon>
        <taxon>Bacillota</taxon>
        <taxon>Bacilli</taxon>
        <taxon>Bacillales</taxon>
        <taxon>Bacillaceae</taxon>
        <taxon>Allobacillus</taxon>
    </lineage>
</organism>
<dbReference type="Proteomes" id="UP000812672">
    <property type="component" value="Unassembled WGS sequence"/>
</dbReference>
<dbReference type="PANTHER" id="PTHR34299">
    <property type="entry name" value="DIACYLGLYCEROL KINASE"/>
    <property type="match status" value="1"/>
</dbReference>
<gene>
    <name evidence="16" type="ORF">KQ486_01560</name>
</gene>
<keyword evidence="8 16" id="KW-0418">Kinase</keyword>
<evidence type="ECO:0000313" key="16">
    <source>
        <dbReference type="EMBL" id="MBU6079696.1"/>
    </source>
</evidence>
<keyword evidence="6 15" id="KW-0812">Transmembrane</keyword>
<dbReference type="InterPro" id="IPR000829">
    <property type="entry name" value="DAGK"/>
</dbReference>
<keyword evidence="5" id="KW-0808">Transferase</keyword>
<keyword evidence="4" id="KW-0444">Lipid biosynthesis</keyword>
<dbReference type="GO" id="GO:0016301">
    <property type="term" value="F:kinase activity"/>
    <property type="evidence" value="ECO:0007669"/>
    <property type="project" value="UniProtKB-KW"/>
</dbReference>
<evidence type="ECO:0000256" key="8">
    <source>
        <dbReference type="ARBA" id="ARBA00022777"/>
    </source>
</evidence>
<evidence type="ECO:0000256" key="3">
    <source>
        <dbReference type="ARBA" id="ARBA00022475"/>
    </source>
</evidence>